<feature type="domain" description="N-acetyltransferase" evidence="1">
    <location>
        <begin position="11"/>
        <end position="182"/>
    </location>
</feature>
<proteinExistence type="predicted"/>
<accession>A0A091BYP6</accession>
<keyword evidence="2" id="KW-0012">Acyltransferase</keyword>
<dbReference type="Proteomes" id="UP000029380">
    <property type="component" value="Unassembled WGS sequence"/>
</dbReference>
<reference evidence="2 3" key="1">
    <citation type="submission" date="2014-08" db="EMBL/GenBank/DDBJ databases">
        <title>Genome sequence of Tetragenococcus muriaticus.</title>
        <authorList>
            <person name="Chuea-nongthon C."/>
            <person name="Rodtong S."/>
            <person name="Yongsawatdigul J."/>
            <person name="Steele J.L."/>
            <person name="Liu X.-y."/>
            <person name="Speers J."/>
            <person name="Glasner J.D."/>
            <person name="Neeno-Eckwall E.C."/>
        </authorList>
    </citation>
    <scope>NUCLEOTIDE SEQUENCE [LARGE SCALE GENOMIC DNA]</scope>
    <source>
        <strain evidence="2 3">PMC-11-5</strain>
    </source>
</reference>
<keyword evidence="2" id="KW-0808">Transferase</keyword>
<dbReference type="SUPFAM" id="SSF55729">
    <property type="entry name" value="Acyl-CoA N-acyltransferases (Nat)"/>
    <property type="match status" value="1"/>
</dbReference>
<evidence type="ECO:0000259" key="1">
    <source>
        <dbReference type="PROSITE" id="PS51186"/>
    </source>
</evidence>
<name>A0A091BYP6_9ENTE</name>
<organism evidence="2 3">
    <name type="scientific">Tetragenococcus muriaticus PMC-11-5</name>
    <dbReference type="NCBI Taxonomy" id="1302649"/>
    <lineage>
        <taxon>Bacteria</taxon>
        <taxon>Bacillati</taxon>
        <taxon>Bacillota</taxon>
        <taxon>Bacilli</taxon>
        <taxon>Lactobacillales</taxon>
        <taxon>Enterococcaceae</taxon>
        <taxon>Tetragenococcus</taxon>
    </lineage>
</organism>
<dbReference type="Gene3D" id="3.40.630.30">
    <property type="match status" value="1"/>
</dbReference>
<dbReference type="InterPro" id="IPR000182">
    <property type="entry name" value="GNAT_dom"/>
</dbReference>
<protein>
    <submittedName>
        <fullName evidence="2">GNAT family acetyltransferase</fullName>
        <ecNumber evidence="2">2.3.1.-</ecNumber>
    </submittedName>
</protein>
<dbReference type="InterPro" id="IPR051531">
    <property type="entry name" value="N-acetyltransferase"/>
</dbReference>
<dbReference type="OrthoDB" id="9798081at2"/>
<dbReference type="GO" id="GO:0016747">
    <property type="term" value="F:acyltransferase activity, transferring groups other than amino-acyl groups"/>
    <property type="evidence" value="ECO:0007669"/>
    <property type="project" value="InterPro"/>
</dbReference>
<dbReference type="EMBL" id="JPVU01000261">
    <property type="protein sequence ID" value="KFN89610.1"/>
    <property type="molecule type" value="Genomic_DNA"/>
</dbReference>
<dbReference type="PATRIC" id="fig|1302649.3.peg.2340"/>
<dbReference type="PANTHER" id="PTHR43792">
    <property type="entry name" value="GNAT FAMILY, PUTATIVE (AFU_ORTHOLOGUE AFUA_3G00765)-RELATED-RELATED"/>
    <property type="match status" value="1"/>
</dbReference>
<comment type="caution">
    <text evidence="2">The sequence shown here is derived from an EMBL/GenBank/DDBJ whole genome shotgun (WGS) entry which is preliminary data.</text>
</comment>
<dbReference type="PROSITE" id="PS51186">
    <property type="entry name" value="GNAT"/>
    <property type="match status" value="1"/>
</dbReference>
<dbReference type="EC" id="2.3.1.-" evidence="2"/>
<sequence length="182" mass="21306">MGTETIQTKRLTLRKLRVEDSNQMYANWASDSKVTRYLSWPPHGTIETVKTLLWEKQQFYTDTNYFDWEIEIKQTQELIGTITVVDHDKSTQTFELGYVIGKNWWGKGYVTEAVQAVVSYLFQETTVNRIEAKHDTSNDNSGKVLRKNRFNYEGTLKKRGTNNRGVVDISIYSMLRKDWIGY</sequence>
<evidence type="ECO:0000313" key="3">
    <source>
        <dbReference type="Proteomes" id="UP000029380"/>
    </source>
</evidence>
<dbReference type="AlphaFoldDB" id="A0A091BYP6"/>
<dbReference type="InterPro" id="IPR016181">
    <property type="entry name" value="Acyl_CoA_acyltransferase"/>
</dbReference>
<evidence type="ECO:0000313" key="2">
    <source>
        <dbReference type="EMBL" id="KFN89610.1"/>
    </source>
</evidence>
<dbReference type="Pfam" id="PF13302">
    <property type="entry name" value="Acetyltransf_3"/>
    <property type="match status" value="1"/>
</dbReference>
<dbReference type="RefSeq" id="WP_028790407.1">
    <property type="nucleotide sequence ID" value="NZ_JPVU01000261.1"/>
</dbReference>
<gene>
    <name evidence="2" type="ORF">TMUPMC115_2341</name>
</gene>
<dbReference type="PANTHER" id="PTHR43792:SF1">
    <property type="entry name" value="N-ACETYLTRANSFERASE DOMAIN-CONTAINING PROTEIN"/>
    <property type="match status" value="1"/>
</dbReference>